<keyword evidence="2" id="KW-1185">Reference proteome</keyword>
<dbReference type="EMBL" id="BRXW01000235">
    <property type="protein sequence ID" value="GMI15631.1"/>
    <property type="molecule type" value="Genomic_DNA"/>
</dbReference>
<accession>A0A9W7FPB5</accession>
<name>A0A9W7FPB5_9STRA</name>
<dbReference type="Proteomes" id="UP001165122">
    <property type="component" value="Unassembled WGS sequence"/>
</dbReference>
<comment type="caution">
    <text evidence="1">The sequence shown here is derived from an EMBL/GenBank/DDBJ whole genome shotgun (WGS) entry which is preliminary data.</text>
</comment>
<proteinExistence type="predicted"/>
<dbReference type="InterPro" id="IPR032675">
    <property type="entry name" value="LRR_dom_sf"/>
</dbReference>
<evidence type="ECO:0000313" key="1">
    <source>
        <dbReference type="EMBL" id="GMI15631.1"/>
    </source>
</evidence>
<evidence type="ECO:0000313" key="2">
    <source>
        <dbReference type="Proteomes" id="UP001165122"/>
    </source>
</evidence>
<dbReference type="Gene3D" id="3.80.10.10">
    <property type="entry name" value="Ribonuclease Inhibitor"/>
    <property type="match status" value="1"/>
</dbReference>
<reference evidence="2" key="1">
    <citation type="journal article" date="2023" name="Commun. Biol.">
        <title>Genome analysis of Parmales, the sister group of diatoms, reveals the evolutionary specialization of diatoms from phago-mixotrophs to photoautotrophs.</title>
        <authorList>
            <person name="Ban H."/>
            <person name="Sato S."/>
            <person name="Yoshikawa S."/>
            <person name="Yamada K."/>
            <person name="Nakamura Y."/>
            <person name="Ichinomiya M."/>
            <person name="Sato N."/>
            <person name="Blanc-Mathieu R."/>
            <person name="Endo H."/>
            <person name="Kuwata A."/>
            <person name="Ogata H."/>
        </authorList>
    </citation>
    <scope>NUCLEOTIDE SEQUENCE [LARGE SCALE GENOMIC DNA]</scope>
    <source>
        <strain evidence="2">NIES 3700</strain>
    </source>
</reference>
<organism evidence="1 2">
    <name type="scientific">Triparma laevis f. longispina</name>
    <dbReference type="NCBI Taxonomy" id="1714387"/>
    <lineage>
        <taxon>Eukaryota</taxon>
        <taxon>Sar</taxon>
        <taxon>Stramenopiles</taxon>
        <taxon>Ochrophyta</taxon>
        <taxon>Bolidophyceae</taxon>
        <taxon>Parmales</taxon>
        <taxon>Triparmaceae</taxon>
        <taxon>Triparma</taxon>
    </lineage>
</organism>
<dbReference type="AlphaFoldDB" id="A0A9W7FPB5"/>
<sequence length="111" mass="12306">MTDQFMFTNDFKRLLVGFVQGDTLTTLRLATKAWKRVADAFVDVGVRSGAMMVHSYSAFKCCSELKSMTIPDSLQTLGTDVFLLCPKLVPSNIDILDSYAVVAYLPSQQQS</sequence>
<gene>
    <name evidence="1" type="ORF">TrLO_g15181</name>
</gene>
<protein>
    <submittedName>
        <fullName evidence="1">Uncharacterized protein</fullName>
    </submittedName>
</protein>